<name>A0A501PQV1_9PROT</name>
<feature type="active site" evidence="2">
    <location>
        <position position="28"/>
    </location>
</feature>
<keyword evidence="1 2" id="KW-0808">Transferase</keyword>
<reference evidence="4" key="1">
    <citation type="submission" date="2019-06" db="EMBL/GenBank/DDBJ databases">
        <title>The complete genome of Emcibacter congregatus ZYLT.</title>
        <authorList>
            <person name="Zhao Z."/>
        </authorList>
    </citation>
    <scope>NUCLEOTIDE SEQUENCE [LARGE SCALE GENOMIC DNA]</scope>
    <source>
        <strain evidence="4">MCCC 1A06723</strain>
    </source>
</reference>
<dbReference type="InterPro" id="IPR036424">
    <property type="entry name" value="UPP_synth-like_sf"/>
</dbReference>
<evidence type="ECO:0000256" key="1">
    <source>
        <dbReference type="ARBA" id="ARBA00022679"/>
    </source>
</evidence>
<feature type="binding site" evidence="2">
    <location>
        <position position="33"/>
    </location>
    <ligand>
        <name>substrate</name>
    </ligand>
</feature>
<dbReference type="EC" id="2.5.1.-" evidence="2"/>
<feature type="binding site" evidence="2">
    <location>
        <position position="45"/>
    </location>
    <ligand>
        <name>substrate</name>
    </ligand>
</feature>
<comment type="cofactor">
    <cofactor evidence="2">
        <name>Mg(2+)</name>
        <dbReference type="ChEBI" id="CHEBI:18420"/>
    </cofactor>
    <text evidence="2">Binds 2 magnesium ions per subunit.</text>
</comment>
<evidence type="ECO:0000313" key="4">
    <source>
        <dbReference type="Proteomes" id="UP000319148"/>
    </source>
</evidence>
<comment type="caution">
    <text evidence="3">The sequence shown here is derived from an EMBL/GenBank/DDBJ whole genome shotgun (WGS) entry which is preliminary data.</text>
</comment>
<dbReference type="GO" id="GO:0045547">
    <property type="term" value="F:ditrans,polycis-polyprenyl diphosphate synthase [(2E,6E)-farnesyl diphosphate specific] activity"/>
    <property type="evidence" value="ECO:0007669"/>
    <property type="project" value="TreeGrafter"/>
</dbReference>
<dbReference type="SUPFAM" id="SSF64005">
    <property type="entry name" value="Undecaprenyl diphosphate synthase"/>
    <property type="match status" value="1"/>
</dbReference>
<dbReference type="InterPro" id="IPR018520">
    <property type="entry name" value="UPP_synth-like_CS"/>
</dbReference>
<feature type="binding site" evidence="2">
    <location>
        <position position="79"/>
    </location>
    <ligand>
        <name>substrate</name>
    </ligand>
</feature>
<evidence type="ECO:0000256" key="2">
    <source>
        <dbReference type="HAMAP-Rule" id="MF_01139"/>
    </source>
</evidence>
<feature type="binding site" evidence="2">
    <location>
        <position position="77"/>
    </location>
    <ligand>
        <name>substrate</name>
    </ligand>
</feature>
<comment type="function">
    <text evidence="2">Catalyzes the condensation of isopentenyl diphosphate (IPP) with allylic pyrophosphates generating different type of terpenoids.</text>
</comment>
<dbReference type="GO" id="GO:0000287">
    <property type="term" value="F:magnesium ion binding"/>
    <property type="evidence" value="ECO:0007669"/>
    <property type="project" value="UniProtKB-UniRule"/>
</dbReference>
<dbReference type="GO" id="GO:0016094">
    <property type="term" value="P:polyprenol biosynthetic process"/>
    <property type="evidence" value="ECO:0007669"/>
    <property type="project" value="TreeGrafter"/>
</dbReference>
<sequence length="249" mass="28510">MLVAEEANRVTELADVVTPPSHIAIIMDGNGRWAKKRLLPKVAGHRKGAEVVRKCVRECSRLGVKYLTLYAFSSENWKRPEDEVKDLMGLLKHYLNNEIEELNQQNVRLRFMGARERLSPSIVELIENAEQKTGGNAGLQLILALNYGSQSEIVKAARELAREVRDGRISADEIDEQMFASHLYLPDIPDPDVIIRTSGEQRLSNFLLWQAAYAEFIFVETLWPDFDEESLSRAICEFHKRERRYGARP</sequence>
<dbReference type="CDD" id="cd00475">
    <property type="entry name" value="Cis_IPPS"/>
    <property type="match status" value="1"/>
</dbReference>
<keyword evidence="4" id="KW-1185">Reference proteome</keyword>
<dbReference type="OrthoDB" id="4191603at2"/>
<feature type="binding site" evidence="2">
    <location>
        <position position="215"/>
    </location>
    <ligand>
        <name>Mg(2+)</name>
        <dbReference type="ChEBI" id="CHEBI:18420"/>
    </ligand>
</feature>
<feature type="binding site" evidence="2">
    <location>
        <begin position="202"/>
        <end position="204"/>
    </location>
    <ligand>
        <name>substrate</name>
    </ligand>
</feature>
<keyword evidence="2" id="KW-0479">Metal-binding</keyword>
<dbReference type="NCBIfam" id="NF011405">
    <property type="entry name" value="PRK14830.1"/>
    <property type="match status" value="1"/>
</dbReference>
<feature type="binding site" evidence="2">
    <location>
        <position position="196"/>
    </location>
    <ligand>
        <name>substrate</name>
    </ligand>
</feature>
<proteinExistence type="inferred from homology"/>
<comment type="similarity">
    <text evidence="2">Belongs to the UPP synthase family.</text>
</comment>
<dbReference type="AlphaFoldDB" id="A0A501PQV1"/>
<dbReference type="Gene3D" id="3.40.1180.10">
    <property type="entry name" value="Decaprenyl diphosphate synthase-like"/>
    <property type="match status" value="1"/>
</dbReference>
<dbReference type="RefSeq" id="WP_139938159.1">
    <property type="nucleotide sequence ID" value="NZ_JBHSYP010000022.1"/>
</dbReference>
<dbReference type="PANTHER" id="PTHR10291:SF0">
    <property type="entry name" value="DEHYDRODOLICHYL DIPHOSPHATE SYNTHASE 2"/>
    <property type="match status" value="1"/>
</dbReference>
<comment type="subunit">
    <text evidence="2">Homodimer.</text>
</comment>
<keyword evidence="2" id="KW-0460">Magnesium</keyword>
<dbReference type="NCBIfam" id="NF011408">
    <property type="entry name" value="PRK14834.1"/>
    <property type="match status" value="1"/>
</dbReference>
<feature type="binding site" evidence="2">
    <location>
        <begin position="29"/>
        <end position="32"/>
    </location>
    <ligand>
        <name>substrate</name>
    </ligand>
</feature>
<organism evidence="3 4">
    <name type="scientific">Emcibacter nanhaiensis</name>
    <dbReference type="NCBI Taxonomy" id="1505037"/>
    <lineage>
        <taxon>Bacteria</taxon>
        <taxon>Pseudomonadati</taxon>
        <taxon>Pseudomonadota</taxon>
        <taxon>Alphaproteobacteria</taxon>
        <taxon>Emcibacterales</taxon>
        <taxon>Emcibacteraceae</taxon>
        <taxon>Emcibacter</taxon>
    </lineage>
</organism>
<feature type="binding site" evidence="2">
    <location>
        <position position="41"/>
    </location>
    <ligand>
        <name>substrate</name>
    </ligand>
</feature>
<gene>
    <name evidence="3" type="ORF">FIV46_02185</name>
</gene>
<dbReference type="Pfam" id="PF01255">
    <property type="entry name" value="Prenyltransf"/>
    <property type="match status" value="1"/>
</dbReference>
<dbReference type="NCBIfam" id="TIGR00055">
    <property type="entry name" value="uppS"/>
    <property type="match status" value="1"/>
</dbReference>
<accession>A0A501PQV1</accession>
<feature type="binding site" evidence="2">
    <location>
        <begin position="73"/>
        <end position="75"/>
    </location>
    <ligand>
        <name>substrate</name>
    </ligand>
</feature>
<dbReference type="PROSITE" id="PS01066">
    <property type="entry name" value="UPP_SYNTHASE"/>
    <property type="match status" value="1"/>
</dbReference>
<dbReference type="Proteomes" id="UP000319148">
    <property type="component" value="Unassembled WGS sequence"/>
</dbReference>
<feature type="binding site" evidence="2">
    <location>
        <position position="28"/>
    </location>
    <ligand>
        <name>Mg(2+)</name>
        <dbReference type="ChEBI" id="CHEBI:18420"/>
    </ligand>
</feature>
<dbReference type="InterPro" id="IPR001441">
    <property type="entry name" value="UPP_synth-like"/>
</dbReference>
<dbReference type="HAMAP" id="MF_01139">
    <property type="entry name" value="ISPT"/>
    <property type="match status" value="1"/>
</dbReference>
<dbReference type="PANTHER" id="PTHR10291">
    <property type="entry name" value="DEHYDRODOLICHYL DIPHOSPHATE SYNTHASE FAMILY MEMBER"/>
    <property type="match status" value="1"/>
</dbReference>
<feature type="active site" description="Proton acceptor" evidence="2">
    <location>
        <position position="76"/>
    </location>
</feature>
<dbReference type="FunFam" id="3.40.1180.10:FF:000001">
    <property type="entry name" value="(2E,6E)-farnesyl-diphosphate-specific ditrans,polycis-undecaprenyl-diphosphate synthase"/>
    <property type="match status" value="1"/>
</dbReference>
<evidence type="ECO:0000313" key="3">
    <source>
        <dbReference type="EMBL" id="TPD62909.1"/>
    </source>
</evidence>
<protein>
    <recommendedName>
        <fullName evidence="2">Isoprenyl transferase</fullName>
        <ecNumber evidence="2">2.5.1.-</ecNumber>
    </recommendedName>
</protein>
<dbReference type="EMBL" id="VFIY01000004">
    <property type="protein sequence ID" value="TPD62909.1"/>
    <property type="molecule type" value="Genomic_DNA"/>
</dbReference>